<dbReference type="PANTHER" id="PTHR34109:SF1">
    <property type="entry name" value="VOC DOMAIN-CONTAINING PROTEIN"/>
    <property type="match status" value="1"/>
</dbReference>
<feature type="domain" description="VOC" evidence="1">
    <location>
        <begin position="9"/>
        <end position="126"/>
    </location>
</feature>
<reference evidence="2 3" key="1">
    <citation type="submission" date="2018-06" db="EMBL/GenBank/DDBJ databases">
        <title>Genomic Encyclopedia of Type Strains, Phase IV (KMG-IV): sequencing the most valuable type-strain genomes for metagenomic binning, comparative biology and taxonomic classification.</title>
        <authorList>
            <person name="Goeker M."/>
        </authorList>
    </citation>
    <scope>NUCLEOTIDE SEQUENCE [LARGE SCALE GENOMIC DNA]</scope>
    <source>
        <strain evidence="2 3">DSM 25532</strain>
    </source>
</reference>
<sequence>MSFAYKPAGYNSVSPYLIVSGADQTLKFLTEVFGAQEIRRFPTPDGKIMHSEIRLDDTVLMIADSAEGWPVMPAHVHVYVPDVDATYQKGLKAGAESVQEPVKKQDADKRGGFKDAGGTTWWIATKVA</sequence>
<protein>
    <submittedName>
        <fullName evidence="2">Putative glyoxalase superfamily protein PhnB</fullName>
    </submittedName>
</protein>
<keyword evidence="3" id="KW-1185">Reference proteome</keyword>
<evidence type="ECO:0000313" key="2">
    <source>
        <dbReference type="EMBL" id="RBP41299.1"/>
    </source>
</evidence>
<dbReference type="InterPro" id="IPR004360">
    <property type="entry name" value="Glyas_Fos-R_dOase_dom"/>
</dbReference>
<dbReference type="Gene3D" id="3.30.720.120">
    <property type="match status" value="1"/>
</dbReference>
<dbReference type="RefSeq" id="WP_113959940.1">
    <property type="nucleotide sequence ID" value="NZ_QNRR01000007.1"/>
</dbReference>
<accession>A0A366HI65</accession>
<dbReference type="Gene3D" id="3.30.720.110">
    <property type="match status" value="1"/>
</dbReference>
<dbReference type="OrthoDB" id="9795306at2"/>
<dbReference type="PANTHER" id="PTHR34109">
    <property type="entry name" value="BNAUNNG04460D PROTEIN-RELATED"/>
    <property type="match status" value="1"/>
</dbReference>
<proteinExistence type="predicted"/>
<dbReference type="SUPFAM" id="SSF54593">
    <property type="entry name" value="Glyoxalase/Bleomycin resistance protein/Dihydroxybiphenyl dioxygenase"/>
    <property type="match status" value="1"/>
</dbReference>
<dbReference type="EMBL" id="QNRR01000007">
    <property type="protein sequence ID" value="RBP41299.1"/>
    <property type="molecule type" value="Genomic_DNA"/>
</dbReference>
<dbReference type="PROSITE" id="PS51819">
    <property type="entry name" value="VOC"/>
    <property type="match status" value="1"/>
</dbReference>
<dbReference type="AlphaFoldDB" id="A0A366HI65"/>
<gene>
    <name evidence="2" type="ORF">DES53_107130</name>
</gene>
<organism evidence="2 3">
    <name type="scientific">Roseimicrobium gellanilyticum</name>
    <dbReference type="NCBI Taxonomy" id="748857"/>
    <lineage>
        <taxon>Bacteria</taxon>
        <taxon>Pseudomonadati</taxon>
        <taxon>Verrucomicrobiota</taxon>
        <taxon>Verrucomicrobiia</taxon>
        <taxon>Verrucomicrobiales</taxon>
        <taxon>Verrucomicrobiaceae</taxon>
        <taxon>Roseimicrobium</taxon>
    </lineage>
</organism>
<dbReference type="Proteomes" id="UP000253426">
    <property type="component" value="Unassembled WGS sequence"/>
</dbReference>
<evidence type="ECO:0000313" key="3">
    <source>
        <dbReference type="Proteomes" id="UP000253426"/>
    </source>
</evidence>
<dbReference type="CDD" id="cd07246">
    <property type="entry name" value="VOC_like"/>
    <property type="match status" value="1"/>
</dbReference>
<name>A0A366HI65_9BACT</name>
<dbReference type="Pfam" id="PF00903">
    <property type="entry name" value="Glyoxalase"/>
    <property type="match status" value="1"/>
</dbReference>
<comment type="caution">
    <text evidence="2">The sequence shown here is derived from an EMBL/GenBank/DDBJ whole genome shotgun (WGS) entry which is preliminary data.</text>
</comment>
<evidence type="ECO:0000259" key="1">
    <source>
        <dbReference type="PROSITE" id="PS51819"/>
    </source>
</evidence>
<dbReference type="InterPro" id="IPR029068">
    <property type="entry name" value="Glyas_Bleomycin-R_OHBP_Dase"/>
</dbReference>
<dbReference type="InterPro" id="IPR037523">
    <property type="entry name" value="VOC_core"/>
</dbReference>